<dbReference type="Proteomes" id="UP000694388">
    <property type="component" value="Unplaced"/>
</dbReference>
<evidence type="ECO:0000313" key="2">
    <source>
        <dbReference type="Proteomes" id="UP000694388"/>
    </source>
</evidence>
<reference evidence="1" key="2">
    <citation type="submission" date="2025-09" db="UniProtKB">
        <authorList>
            <consortium name="Ensembl"/>
        </authorList>
    </citation>
    <scope>IDENTIFICATION</scope>
</reference>
<evidence type="ECO:0008006" key="3">
    <source>
        <dbReference type="Google" id="ProtNLM"/>
    </source>
</evidence>
<accession>A0A8C4N7B6</accession>
<proteinExistence type="predicted"/>
<dbReference type="Ensembl" id="ENSEBUT00000003868.1">
    <property type="protein sequence ID" value="ENSEBUP00000003496.1"/>
    <property type="gene ID" value="ENSEBUG00000002539.1"/>
</dbReference>
<dbReference type="Gene3D" id="3.30.420.10">
    <property type="entry name" value="Ribonuclease H-like superfamily/Ribonuclease H"/>
    <property type="match status" value="1"/>
</dbReference>
<dbReference type="AlphaFoldDB" id="A0A8C4N7B6"/>
<organism evidence="1 2">
    <name type="scientific">Eptatretus burgeri</name>
    <name type="common">Inshore hagfish</name>
    <dbReference type="NCBI Taxonomy" id="7764"/>
    <lineage>
        <taxon>Eukaryota</taxon>
        <taxon>Metazoa</taxon>
        <taxon>Chordata</taxon>
        <taxon>Craniata</taxon>
        <taxon>Vertebrata</taxon>
        <taxon>Cyclostomata</taxon>
        <taxon>Myxini</taxon>
        <taxon>Myxiniformes</taxon>
        <taxon>Myxinidae</taxon>
        <taxon>Eptatretinae</taxon>
        <taxon>Eptatretus</taxon>
    </lineage>
</organism>
<protein>
    <recommendedName>
        <fullName evidence="3">Transposase Tc1-like domain-containing protein</fullName>
    </recommendedName>
</protein>
<keyword evidence="2" id="KW-1185">Reference proteome</keyword>
<name>A0A8C4N7B6_EPTBU</name>
<evidence type="ECO:0000313" key="1">
    <source>
        <dbReference type="Ensembl" id="ENSEBUP00000003496.1"/>
    </source>
</evidence>
<dbReference type="GO" id="GO:0003676">
    <property type="term" value="F:nucleic acid binding"/>
    <property type="evidence" value="ECO:0007669"/>
    <property type="project" value="InterPro"/>
</dbReference>
<reference evidence="1" key="1">
    <citation type="submission" date="2025-08" db="UniProtKB">
        <authorList>
            <consortium name="Ensembl"/>
        </authorList>
    </citation>
    <scope>IDENTIFICATION</scope>
</reference>
<sequence length="289" mass="33659">MHLQMDTMTRGERIWMPNHVRSTGDGMFLVASSYPKITIHMKHVNYPINYLFKVQKLLTEQEPHCEIACSVTWCQGTFKTTRPRHTCSSVHHTLLRMGLRSRSPVRVPVMTLVHRRKRRQWARKHWNWTLGQWKKVAWCNESRFLLDHVDCPYALFTWGSDGTKMHCGKTTSRWRECDALGNVLLGNPGSGHSCGHQFDTCHRPKTSLQTRYTPSWQWYSLMALTSFSRIMCPATLHTLFGNGLTNMMKCSRCFPGLQILKISIRLSICGMCWTDKSDPRRLHLTTYRT</sequence>
<dbReference type="InterPro" id="IPR036397">
    <property type="entry name" value="RNaseH_sf"/>
</dbReference>